<dbReference type="Proteomes" id="UP000659496">
    <property type="component" value="Unassembled WGS sequence"/>
</dbReference>
<dbReference type="EMBL" id="JACSQY010000003">
    <property type="protein sequence ID" value="MBD7907880.1"/>
    <property type="molecule type" value="Genomic_DNA"/>
</dbReference>
<evidence type="ECO:0000313" key="2">
    <source>
        <dbReference type="Proteomes" id="UP000659496"/>
    </source>
</evidence>
<dbReference type="GO" id="GO:0008168">
    <property type="term" value="F:methyltransferase activity"/>
    <property type="evidence" value="ECO:0007669"/>
    <property type="project" value="UniProtKB-KW"/>
</dbReference>
<dbReference type="PANTHER" id="PTHR35276">
    <property type="entry name" value="S-ADENOSYL-L-METHIONINE-DEPENDENT METHYLTRANSFERASES SUPERFAMILY PROTEIN"/>
    <property type="match status" value="1"/>
</dbReference>
<sequence length="162" mass="17929">MGNGNDTVFLARAVGPTGKVYAFDIQQQALDATRERLGDLHSRAELILDSHAHMNQYVSEEITAAMFNLGFLPNQKDHSVVTQPDSTIQALETALGLLKPGGMITIAVYDGHPGGAEEREAVLRFVQQLDAKIYQAVRYEIANQQNHPPFLLIVEKTCRRVD</sequence>
<name>A0ABR8PI80_9BACL</name>
<dbReference type="PANTHER" id="PTHR35276:SF1">
    <property type="entry name" value="TRNA (MNM(5)S(2)U34)-METHYLTRANSFERASE, CHLOROPLASTIC"/>
    <property type="match status" value="1"/>
</dbReference>
<keyword evidence="2" id="KW-1185">Reference proteome</keyword>
<gene>
    <name evidence="1" type="ORF">H9659_06025</name>
</gene>
<organism evidence="1 2">
    <name type="scientific">Sporosarcina gallistercoris</name>
    <dbReference type="NCBI Taxonomy" id="2762245"/>
    <lineage>
        <taxon>Bacteria</taxon>
        <taxon>Bacillati</taxon>
        <taxon>Bacillota</taxon>
        <taxon>Bacilli</taxon>
        <taxon>Bacillales</taxon>
        <taxon>Caryophanaceae</taxon>
        <taxon>Sporosarcina</taxon>
    </lineage>
</organism>
<keyword evidence="1" id="KW-0489">Methyltransferase</keyword>
<comment type="caution">
    <text evidence="1">The sequence shown here is derived from an EMBL/GenBank/DDBJ whole genome shotgun (WGS) entry which is preliminary data.</text>
</comment>
<dbReference type="SUPFAM" id="SSF53335">
    <property type="entry name" value="S-adenosyl-L-methionine-dependent methyltransferases"/>
    <property type="match status" value="1"/>
</dbReference>
<dbReference type="GO" id="GO:0032259">
    <property type="term" value="P:methylation"/>
    <property type="evidence" value="ECO:0007669"/>
    <property type="project" value="UniProtKB-KW"/>
</dbReference>
<dbReference type="Pfam" id="PF06962">
    <property type="entry name" value="rRNA_methylase"/>
    <property type="match status" value="1"/>
</dbReference>
<protein>
    <submittedName>
        <fullName evidence="1">Methyltransferase domain-containing protein</fullName>
    </submittedName>
</protein>
<keyword evidence="1" id="KW-0808">Transferase</keyword>
<proteinExistence type="predicted"/>
<dbReference type="Gene3D" id="3.40.50.150">
    <property type="entry name" value="Vaccinia Virus protein VP39"/>
    <property type="match status" value="1"/>
</dbReference>
<dbReference type="InterPro" id="IPR010719">
    <property type="entry name" value="MnmM_MeTrfase"/>
</dbReference>
<evidence type="ECO:0000313" key="1">
    <source>
        <dbReference type="EMBL" id="MBD7907880.1"/>
    </source>
</evidence>
<dbReference type="InterPro" id="IPR029063">
    <property type="entry name" value="SAM-dependent_MTases_sf"/>
</dbReference>
<accession>A0ABR8PI80</accession>
<reference evidence="1 2" key="1">
    <citation type="submission" date="2020-08" db="EMBL/GenBank/DDBJ databases">
        <title>A Genomic Blueprint of the Chicken Gut Microbiome.</title>
        <authorList>
            <person name="Gilroy R."/>
            <person name="Ravi A."/>
            <person name="Getino M."/>
            <person name="Pursley I."/>
            <person name="Horton D.L."/>
            <person name="Alikhan N.-F."/>
            <person name="Baker D."/>
            <person name="Gharbi K."/>
            <person name="Hall N."/>
            <person name="Watson M."/>
            <person name="Adriaenssens E.M."/>
            <person name="Foster-Nyarko E."/>
            <person name="Jarju S."/>
            <person name="Secka A."/>
            <person name="Antonio M."/>
            <person name="Oren A."/>
            <person name="Chaudhuri R."/>
            <person name="La Ragione R.M."/>
            <person name="Hildebrand F."/>
            <person name="Pallen M.J."/>
        </authorList>
    </citation>
    <scope>NUCLEOTIDE SEQUENCE [LARGE SCALE GENOMIC DNA]</scope>
    <source>
        <strain evidence="1 2">Sa3CUA8</strain>
    </source>
</reference>